<evidence type="ECO:0000256" key="2">
    <source>
        <dbReference type="ARBA" id="ARBA00023315"/>
    </source>
</evidence>
<name>A0A1W0CHY6_9NEIS</name>
<reference evidence="4 5" key="1">
    <citation type="submission" date="2017-02" db="EMBL/GenBank/DDBJ databases">
        <title>Chromobacterium haemolyticum H5244.</title>
        <authorList>
            <person name="Gulvik C.A."/>
        </authorList>
    </citation>
    <scope>NUCLEOTIDE SEQUENCE [LARGE SCALE GENOMIC DNA]</scope>
    <source>
        <strain evidence="4 5">H5244</strain>
    </source>
</reference>
<accession>A0A1W0CHY6</accession>
<evidence type="ECO:0000259" key="3">
    <source>
        <dbReference type="PROSITE" id="PS51186"/>
    </source>
</evidence>
<evidence type="ECO:0000313" key="4">
    <source>
        <dbReference type="EMBL" id="OQS34345.1"/>
    </source>
</evidence>
<dbReference type="InterPro" id="IPR000182">
    <property type="entry name" value="GNAT_dom"/>
</dbReference>
<dbReference type="EMBL" id="MUKV01000033">
    <property type="protein sequence ID" value="OQS34345.1"/>
    <property type="molecule type" value="Genomic_DNA"/>
</dbReference>
<dbReference type="PROSITE" id="PS51186">
    <property type="entry name" value="GNAT"/>
    <property type="match status" value="1"/>
</dbReference>
<dbReference type="Gene3D" id="3.40.630.30">
    <property type="match status" value="1"/>
</dbReference>
<feature type="domain" description="N-acetyltransferase" evidence="3">
    <location>
        <begin position="3"/>
        <end position="153"/>
    </location>
</feature>
<comment type="caution">
    <text evidence="4">The sequence shown here is derived from an EMBL/GenBank/DDBJ whole genome shotgun (WGS) entry which is preliminary data.</text>
</comment>
<evidence type="ECO:0000256" key="1">
    <source>
        <dbReference type="ARBA" id="ARBA00022679"/>
    </source>
</evidence>
<dbReference type="PANTHER" id="PTHR43877">
    <property type="entry name" value="AMINOALKYLPHOSPHONATE N-ACETYLTRANSFERASE-RELATED-RELATED"/>
    <property type="match status" value="1"/>
</dbReference>
<dbReference type="Proteomes" id="UP000192721">
    <property type="component" value="Unassembled WGS sequence"/>
</dbReference>
<dbReference type="SUPFAM" id="SSF55729">
    <property type="entry name" value="Acyl-CoA N-acyltransferases (Nat)"/>
    <property type="match status" value="1"/>
</dbReference>
<dbReference type="InterPro" id="IPR050832">
    <property type="entry name" value="Bact_Acetyltransf"/>
</dbReference>
<dbReference type="AlphaFoldDB" id="A0A1W0CHY6"/>
<sequence>MTVSIRVAGPADAVALTDIYLACRREMNYAPLAHAEAEVRAWFAGTLLPSGGAWLAERNGDIAGFAAASLQDDVLWLDQLYVRAGHRGVGVGGMLLQRLLSPPAPACRLFVFQANLGARRFYETHGFALLSLSDGQDNEECCPDALYQRPPDAKE</sequence>
<proteinExistence type="predicted"/>
<evidence type="ECO:0000313" key="5">
    <source>
        <dbReference type="Proteomes" id="UP000192721"/>
    </source>
</evidence>
<dbReference type="CDD" id="cd04301">
    <property type="entry name" value="NAT_SF"/>
    <property type="match status" value="1"/>
</dbReference>
<gene>
    <name evidence="4" type="ORF">B0T45_19090</name>
</gene>
<dbReference type="RefSeq" id="WP_081556567.1">
    <property type="nucleotide sequence ID" value="NZ_MUKV01000033.1"/>
</dbReference>
<dbReference type="GO" id="GO:0016747">
    <property type="term" value="F:acyltransferase activity, transferring groups other than amino-acyl groups"/>
    <property type="evidence" value="ECO:0007669"/>
    <property type="project" value="InterPro"/>
</dbReference>
<protein>
    <recommendedName>
        <fullName evidence="3">N-acetyltransferase domain-containing protein</fullName>
    </recommendedName>
</protein>
<dbReference type="Pfam" id="PF00583">
    <property type="entry name" value="Acetyltransf_1"/>
    <property type="match status" value="1"/>
</dbReference>
<keyword evidence="1" id="KW-0808">Transferase</keyword>
<keyword evidence="2" id="KW-0012">Acyltransferase</keyword>
<dbReference type="InterPro" id="IPR016181">
    <property type="entry name" value="Acyl_CoA_acyltransferase"/>
</dbReference>
<organism evidence="4 5">
    <name type="scientific">Chromobacterium haemolyticum</name>
    <dbReference type="NCBI Taxonomy" id="394935"/>
    <lineage>
        <taxon>Bacteria</taxon>
        <taxon>Pseudomonadati</taxon>
        <taxon>Pseudomonadota</taxon>
        <taxon>Betaproteobacteria</taxon>
        <taxon>Neisseriales</taxon>
        <taxon>Chromobacteriaceae</taxon>
        <taxon>Chromobacterium</taxon>
    </lineage>
</organism>